<proteinExistence type="predicted"/>
<protein>
    <submittedName>
        <fullName evidence="1">Uncharacterized protein</fullName>
    </submittedName>
</protein>
<dbReference type="AlphaFoldDB" id="A0A6C0LSF2"/>
<evidence type="ECO:0000313" key="1">
    <source>
        <dbReference type="EMBL" id="QHU32935.1"/>
    </source>
</evidence>
<accession>A0A6C0LSF2</accession>
<organism evidence="1">
    <name type="scientific">viral metagenome</name>
    <dbReference type="NCBI Taxonomy" id="1070528"/>
    <lineage>
        <taxon>unclassified sequences</taxon>
        <taxon>metagenomes</taxon>
        <taxon>organismal metagenomes</taxon>
    </lineage>
</organism>
<sequence>MYLIMYYQYFEKILRYVFSKLSKYIFVFMNN</sequence>
<name>A0A6C0LSF2_9ZZZZ</name>
<reference evidence="1" key="1">
    <citation type="journal article" date="2020" name="Nature">
        <title>Giant virus diversity and host interactions through global metagenomics.</title>
        <authorList>
            <person name="Schulz F."/>
            <person name="Roux S."/>
            <person name="Paez-Espino D."/>
            <person name="Jungbluth S."/>
            <person name="Walsh D.A."/>
            <person name="Denef V.J."/>
            <person name="McMahon K.D."/>
            <person name="Konstantinidis K.T."/>
            <person name="Eloe-Fadrosh E.A."/>
            <person name="Kyrpides N.C."/>
            <person name="Woyke T."/>
        </authorList>
    </citation>
    <scope>NUCLEOTIDE SEQUENCE</scope>
    <source>
        <strain evidence="1">GVMAG-S-1014582-52</strain>
    </source>
</reference>
<dbReference type="EMBL" id="MN740556">
    <property type="protein sequence ID" value="QHU32935.1"/>
    <property type="molecule type" value="Genomic_DNA"/>
</dbReference>